<accession>A0A844FCT3</accession>
<proteinExistence type="predicted"/>
<name>A0A844FCT3_CLOSV</name>
<protein>
    <submittedName>
        <fullName evidence="1">Uncharacterized protein</fullName>
    </submittedName>
</protein>
<gene>
    <name evidence="1" type="ORF">FYJ37_14550</name>
</gene>
<comment type="caution">
    <text evidence="1">The sequence shown here is derived from an EMBL/GenBank/DDBJ whole genome shotgun (WGS) entry which is preliminary data.</text>
</comment>
<sequence length="51" mass="6036">MVCSAPKIIEEIINNNNKQNEILPSDLRSNDKQQVRLRKEFEKFPQLYSCL</sequence>
<dbReference type="Proteomes" id="UP000462363">
    <property type="component" value="Unassembled WGS sequence"/>
</dbReference>
<reference evidence="1 2" key="1">
    <citation type="submission" date="2019-08" db="EMBL/GenBank/DDBJ databases">
        <title>In-depth cultivation of the pig gut microbiome towards novel bacterial diversity and tailored functional studies.</title>
        <authorList>
            <person name="Wylensek D."/>
            <person name="Hitch T.C.A."/>
            <person name="Clavel T."/>
        </authorList>
    </citation>
    <scope>NUCLEOTIDE SEQUENCE [LARGE SCALE GENOMIC DNA]</scope>
    <source>
        <strain evidence="1 2">BL-389-WT-3D</strain>
    </source>
</reference>
<evidence type="ECO:0000313" key="1">
    <source>
        <dbReference type="EMBL" id="MSS41521.1"/>
    </source>
</evidence>
<evidence type="ECO:0000313" key="2">
    <source>
        <dbReference type="Proteomes" id="UP000462363"/>
    </source>
</evidence>
<dbReference type="EMBL" id="VUMB01000038">
    <property type="protein sequence ID" value="MSS41521.1"/>
    <property type="molecule type" value="Genomic_DNA"/>
</dbReference>
<organism evidence="1 2">
    <name type="scientific">Clostridium scindens (strain JCM 10418 / VPI 12708)</name>
    <dbReference type="NCBI Taxonomy" id="29347"/>
    <lineage>
        <taxon>Bacteria</taxon>
        <taxon>Bacillati</taxon>
        <taxon>Bacillota</taxon>
        <taxon>Clostridia</taxon>
        <taxon>Lachnospirales</taxon>
        <taxon>Lachnospiraceae</taxon>
    </lineage>
</organism>
<dbReference type="AlphaFoldDB" id="A0A844FCT3"/>